<keyword evidence="4" id="KW-1185">Reference proteome</keyword>
<evidence type="ECO:0000313" key="3">
    <source>
        <dbReference type="EMBL" id="MBB5221266.1"/>
    </source>
</evidence>
<dbReference type="SUPFAM" id="SSF53649">
    <property type="entry name" value="Alkaline phosphatase-like"/>
    <property type="match status" value="1"/>
</dbReference>
<dbReference type="PANTHER" id="PTHR42693">
    <property type="entry name" value="ARYLSULFATASE FAMILY MEMBER"/>
    <property type="match status" value="1"/>
</dbReference>
<dbReference type="Pfam" id="PF00884">
    <property type="entry name" value="Sulfatase"/>
    <property type="match status" value="1"/>
</dbReference>
<gene>
    <name evidence="3" type="ORF">HNP73_001187</name>
</gene>
<dbReference type="Gene3D" id="3.40.720.10">
    <property type="entry name" value="Alkaline Phosphatase, subunit A"/>
    <property type="match status" value="2"/>
</dbReference>
<accession>A0A840SN21</accession>
<proteinExistence type="inferred from homology"/>
<comment type="similarity">
    <text evidence="1">Belongs to the sulfatase family.</text>
</comment>
<dbReference type="InterPro" id="IPR000917">
    <property type="entry name" value="Sulfatase_N"/>
</dbReference>
<protein>
    <submittedName>
        <fullName evidence="3">Arylsulfatase A-like enzyme</fullName>
    </submittedName>
</protein>
<comment type="caution">
    <text evidence="3">The sequence shown here is derived from an EMBL/GenBank/DDBJ whole genome shotgun (WGS) entry which is preliminary data.</text>
</comment>
<evidence type="ECO:0000259" key="2">
    <source>
        <dbReference type="Pfam" id="PF00884"/>
    </source>
</evidence>
<dbReference type="Proteomes" id="UP000549457">
    <property type="component" value="Unassembled WGS sequence"/>
</dbReference>
<dbReference type="RefSeq" id="WP_184147654.1">
    <property type="nucleotide sequence ID" value="NZ_JACHFM010000001.1"/>
</dbReference>
<reference evidence="3 4" key="1">
    <citation type="submission" date="2020-08" db="EMBL/GenBank/DDBJ databases">
        <title>Genomic Encyclopedia of Type Strains, Phase IV (KMG-IV): sequencing the most valuable type-strain genomes for metagenomic binning, comparative biology and taxonomic classification.</title>
        <authorList>
            <person name="Goeker M."/>
        </authorList>
    </citation>
    <scope>NUCLEOTIDE SEQUENCE [LARGE SCALE GENOMIC DNA]</scope>
    <source>
        <strain evidence="3 4">DSM 101730</strain>
    </source>
</reference>
<dbReference type="InterPro" id="IPR050738">
    <property type="entry name" value="Sulfatase"/>
</dbReference>
<dbReference type="AlphaFoldDB" id="A0A840SN21"/>
<dbReference type="InterPro" id="IPR017850">
    <property type="entry name" value="Alkaline_phosphatase_core_sf"/>
</dbReference>
<evidence type="ECO:0000256" key="1">
    <source>
        <dbReference type="ARBA" id="ARBA00008779"/>
    </source>
</evidence>
<dbReference type="EMBL" id="JACHFM010000001">
    <property type="protein sequence ID" value="MBB5221266.1"/>
    <property type="molecule type" value="Genomic_DNA"/>
</dbReference>
<dbReference type="GO" id="GO:0004065">
    <property type="term" value="F:arylsulfatase activity"/>
    <property type="evidence" value="ECO:0007669"/>
    <property type="project" value="TreeGrafter"/>
</dbReference>
<dbReference type="PANTHER" id="PTHR42693:SF33">
    <property type="entry name" value="ARYLSULFATASE"/>
    <property type="match status" value="1"/>
</dbReference>
<organism evidence="3 4">
    <name type="scientific">Amaricoccus macauensis</name>
    <dbReference type="NCBI Taxonomy" id="57001"/>
    <lineage>
        <taxon>Bacteria</taxon>
        <taxon>Pseudomonadati</taxon>
        <taxon>Pseudomonadota</taxon>
        <taxon>Alphaproteobacteria</taxon>
        <taxon>Rhodobacterales</taxon>
        <taxon>Paracoccaceae</taxon>
        <taxon>Amaricoccus</taxon>
    </lineage>
</organism>
<evidence type="ECO:0000313" key="4">
    <source>
        <dbReference type="Proteomes" id="UP000549457"/>
    </source>
</evidence>
<name>A0A840SN21_9RHOB</name>
<feature type="domain" description="Sulfatase N-terminal" evidence="2">
    <location>
        <begin position="3"/>
        <end position="361"/>
    </location>
</feature>
<sequence length="474" mass="50546">MRPNVLIFMPDQLRPDWVGPANRGGARTPNIDALAARGVSFSSAICPSPICGPSRASLATGYEYDRCTVPNNRFSVGIEEPNFYRQLAASGYQVLTCGKLDLLKGELDWGTDGQHDGRLGELGFTGGLDSGGKHAVLIAHRAGAPEPYLDFLRERGLAEAHVADFAERRNPALGVAAESHPGAGPNFRNLAASPLPDDAYQDDWIGDCGLDLVREAGQGERPWFLQVNLAGPHEPMNITEAMAASVAGREMPPPVGNADPEAPHTGIRRIYTAMVERLDEIFGRFVAALAETGQLERTVIVMTSDHGEMLGDCGRWEKFVPYQSSIGVPLIIAGPGVATGECTGPVSLLDLHATVLELAGAEAIPGTDSVSLVPALADPGIRPREVVFSGLGQWRIAFDGKLKLVAGWDPGVARREMEDARFDPATIRTAPLVDPARDPCEGRDLAGEQPEVAARLRAQLAGNAARARRDPVPA</sequence>